<dbReference type="InterPro" id="IPR029676">
    <property type="entry name" value="CFAP221"/>
</dbReference>
<name>A0A7D9H7B1_PARCT</name>
<dbReference type="AlphaFoldDB" id="A0A7D9H7B1"/>
<gene>
    <name evidence="2" type="ORF">PACLA_8A070766</name>
</gene>
<keyword evidence="3" id="KW-1185">Reference proteome</keyword>
<dbReference type="Gene3D" id="2.60.40.10">
    <property type="entry name" value="Immunoglobulins"/>
    <property type="match status" value="1"/>
</dbReference>
<dbReference type="InterPro" id="IPR058536">
    <property type="entry name" value="Ig_CFAP65_4th"/>
</dbReference>
<proteinExistence type="predicted"/>
<dbReference type="PANTHER" id="PTHR46500">
    <property type="entry name" value="CILIA- AND FLAGELLA-ASSOCIATED PROTEIN 221"/>
    <property type="match status" value="1"/>
</dbReference>
<comment type="caution">
    <text evidence="2">The sequence shown here is derived from an EMBL/GenBank/DDBJ whole genome shotgun (WGS) entry which is preliminary data.</text>
</comment>
<dbReference type="Pfam" id="PF24507">
    <property type="entry name" value="Ig_CFAP65_4th"/>
    <property type="match status" value="1"/>
</dbReference>
<protein>
    <recommendedName>
        <fullName evidence="1">CFAP65 fourth Ig-like domain-containing protein</fullName>
    </recommendedName>
</protein>
<feature type="domain" description="CFAP65 fourth Ig-like" evidence="1">
    <location>
        <begin position="74"/>
        <end position="151"/>
    </location>
</feature>
<sequence>MHVIPPTTSFFKIKYVKKDRLVPGFFMEIAVEFTPTEWRYYYDCIRIHCQSNENLIVPLHGYPALNLSDFPRKLDFGRVAVGESEMKNISLKSDVPVDFEYKINLLQSIPAIQVEPRQGVIPGIGSLDIKVTFSPTEFCTVHSKLQLLISQFNASPRTCHITGCSAPGLKLKLLETKNGDIGQHSESSKRTTISKPLDPASIDPLYRSRLKKQGKPQQTFAMSDKNEEIIRNGIRFPKNLVTPSAVSYVLQQQPGKLKAKDVRQAVKEKKDIPLSTKQLKETVFEYKVQQNITEERQNQLRWCVKLGEDEISQLERNRILEERSQGEREYKIQRGDPIADVEFDRSSTNCSQQRIHRQANMNPEYTARFDFFVNDDWTRRHRVLRRFIQAGRKVIVRRRATRYLESLHQNLTDSLREGSFFQSSARTHRARSVDDNVSTTFLLKPQMVTPFSFPMFAPADEKDDGIANPIGTLPVEPTVVHIEPYIPFFKLKVPQQYTLLGYNPHGTQLSVSGHTPRNVARPLRTGAEVRTL</sequence>
<accession>A0A7D9H7B1</accession>
<dbReference type="GO" id="GO:0044458">
    <property type="term" value="P:motile cilium assembly"/>
    <property type="evidence" value="ECO:0007669"/>
    <property type="project" value="TreeGrafter"/>
</dbReference>
<organism evidence="2 3">
    <name type="scientific">Paramuricea clavata</name>
    <name type="common">Red gorgonian</name>
    <name type="synonym">Violescent sea-whip</name>
    <dbReference type="NCBI Taxonomy" id="317549"/>
    <lineage>
        <taxon>Eukaryota</taxon>
        <taxon>Metazoa</taxon>
        <taxon>Cnidaria</taxon>
        <taxon>Anthozoa</taxon>
        <taxon>Octocorallia</taxon>
        <taxon>Malacalcyonacea</taxon>
        <taxon>Plexauridae</taxon>
        <taxon>Paramuricea</taxon>
    </lineage>
</organism>
<reference evidence="2" key="1">
    <citation type="submission" date="2020-04" db="EMBL/GenBank/DDBJ databases">
        <authorList>
            <person name="Alioto T."/>
            <person name="Alioto T."/>
            <person name="Gomez Garrido J."/>
        </authorList>
    </citation>
    <scope>NUCLEOTIDE SEQUENCE</scope>
    <source>
        <strain evidence="2">A484AB</strain>
    </source>
</reference>
<evidence type="ECO:0000313" key="3">
    <source>
        <dbReference type="Proteomes" id="UP001152795"/>
    </source>
</evidence>
<dbReference type="GO" id="GO:0003341">
    <property type="term" value="P:cilium movement"/>
    <property type="evidence" value="ECO:0007669"/>
    <property type="project" value="InterPro"/>
</dbReference>
<evidence type="ECO:0000259" key="1">
    <source>
        <dbReference type="Pfam" id="PF24507"/>
    </source>
</evidence>
<dbReference type="Proteomes" id="UP001152795">
    <property type="component" value="Unassembled WGS sequence"/>
</dbReference>
<dbReference type="OrthoDB" id="5538672at2759"/>
<dbReference type="EMBL" id="CACRXK020000046">
    <property type="protein sequence ID" value="CAB3977418.1"/>
    <property type="molecule type" value="Genomic_DNA"/>
</dbReference>
<dbReference type="GO" id="GO:0097729">
    <property type="term" value="C:9+2 motile cilium"/>
    <property type="evidence" value="ECO:0007669"/>
    <property type="project" value="TreeGrafter"/>
</dbReference>
<dbReference type="InterPro" id="IPR013783">
    <property type="entry name" value="Ig-like_fold"/>
</dbReference>
<evidence type="ECO:0000313" key="2">
    <source>
        <dbReference type="EMBL" id="CAB3977418.1"/>
    </source>
</evidence>
<dbReference type="PANTHER" id="PTHR46500:SF1">
    <property type="entry name" value="CILIA- AND FLAGELLA-ASSOCIATED PROTEIN 221"/>
    <property type="match status" value="1"/>
</dbReference>